<dbReference type="KEGG" id="tut:107361782"/>
<reference evidence="3" key="2">
    <citation type="submission" date="2015-06" db="UniProtKB">
        <authorList>
            <consortium name="EnsemblMetazoa"/>
        </authorList>
    </citation>
    <scope>IDENTIFICATION</scope>
</reference>
<feature type="compositionally biased region" description="Low complexity" evidence="1">
    <location>
        <begin position="256"/>
        <end position="269"/>
    </location>
</feature>
<dbReference type="OrthoDB" id="10586561at2759"/>
<evidence type="ECO:0000313" key="3">
    <source>
        <dbReference type="EnsemblMetazoa" id="tetur07g00640.1"/>
    </source>
</evidence>
<organism evidence="3 4">
    <name type="scientific">Tetranychus urticae</name>
    <name type="common">Two-spotted spider mite</name>
    <dbReference type="NCBI Taxonomy" id="32264"/>
    <lineage>
        <taxon>Eukaryota</taxon>
        <taxon>Metazoa</taxon>
        <taxon>Ecdysozoa</taxon>
        <taxon>Arthropoda</taxon>
        <taxon>Chelicerata</taxon>
        <taxon>Arachnida</taxon>
        <taxon>Acari</taxon>
        <taxon>Acariformes</taxon>
        <taxon>Trombidiformes</taxon>
        <taxon>Prostigmata</taxon>
        <taxon>Eleutherengona</taxon>
        <taxon>Raphignathae</taxon>
        <taxon>Tetranychoidea</taxon>
        <taxon>Tetranychidae</taxon>
        <taxon>Tetranychus</taxon>
    </lineage>
</organism>
<name>T1K8A6_TETUR</name>
<dbReference type="EnsemblMetazoa" id="tetur07g00640.1">
    <property type="protein sequence ID" value="tetur07g00640.1"/>
    <property type="gene ID" value="tetur07g00640"/>
</dbReference>
<evidence type="ECO:0000259" key="2">
    <source>
        <dbReference type="Pfam" id="PF07744"/>
    </source>
</evidence>
<dbReference type="CDD" id="cd21542">
    <property type="entry name" value="SPOC_Bye1p-like"/>
    <property type="match status" value="1"/>
</dbReference>
<feature type="region of interest" description="Disordered" evidence="1">
    <location>
        <begin position="589"/>
        <end position="648"/>
    </location>
</feature>
<feature type="region of interest" description="Disordered" evidence="1">
    <location>
        <begin position="213"/>
        <end position="286"/>
    </location>
</feature>
<dbReference type="AlphaFoldDB" id="T1K8A6"/>
<dbReference type="InterPro" id="IPR012921">
    <property type="entry name" value="SPOC_C"/>
</dbReference>
<proteinExistence type="predicted"/>
<feature type="compositionally biased region" description="Basic and acidic residues" evidence="1">
    <location>
        <begin position="213"/>
        <end position="231"/>
    </location>
</feature>
<feature type="region of interest" description="Disordered" evidence="1">
    <location>
        <begin position="325"/>
        <end position="355"/>
    </location>
</feature>
<dbReference type="Pfam" id="PF07744">
    <property type="entry name" value="SPOC"/>
    <property type="match status" value="2"/>
</dbReference>
<evidence type="ECO:0000256" key="1">
    <source>
        <dbReference type="SAM" id="MobiDB-lite"/>
    </source>
</evidence>
<feature type="domain" description="Spen paralogue and orthologue SPOC C-terminal" evidence="2">
    <location>
        <begin position="97"/>
        <end position="209"/>
    </location>
</feature>
<dbReference type="OMA" id="HCKLTAN"/>
<feature type="compositionally biased region" description="Polar residues" evidence="1">
    <location>
        <begin position="604"/>
        <end position="647"/>
    </location>
</feature>
<accession>T1K8A6</accession>
<reference evidence="4" key="1">
    <citation type="submission" date="2011-08" db="EMBL/GenBank/DDBJ databases">
        <authorList>
            <person name="Rombauts S."/>
        </authorList>
    </citation>
    <scope>NUCLEOTIDE SEQUENCE</scope>
    <source>
        <strain evidence="4">London</strain>
    </source>
</reference>
<evidence type="ECO:0000313" key="4">
    <source>
        <dbReference type="Proteomes" id="UP000015104"/>
    </source>
</evidence>
<dbReference type="STRING" id="32264.T1K8A6"/>
<feature type="domain" description="Spen paralogue and orthologue SPOC C-terminal" evidence="2">
    <location>
        <begin position="455"/>
        <end position="582"/>
    </location>
</feature>
<dbReference type="CDD" id="cd22581">
    <property type="entry name" value="SPOC_PPS-like"/>
    <property type="match status" value="1"/>
</dbReference>
<dbReference type="HOGENOM" id="CLU_371472_0_0_1"/>
<protein>
    <recommendedName>
        <fullName evidence="2">Spen paralogue and orthologue SPOC C-terminal domain-containing protein</fullName>
    </recommendedName>
</protein>
<gene>
    <name evidence="3" type="primary">107361782</name>
</gene>
<keyword evidence="4" id="KW-1185">Reference proteome</keyword>
<dbReference type="EMBL" id="CAEY01001873">
    <property type="status" value="NOT_ANNOTATED_CDS"/>
    <property type="molecule type" value="Genomic_DNA"/>
</dbReference>
<dbReference type="Proteomes" id="UP000015104">
    <property type="component" value="Unassembled WGS sequence"/>
</dbReference>
<sequence>MDLKPTNIFPGVQPLNICFGCSNAENDEFSSIESDEDDLSYTLLDHYLDKHRTAKPKEITNRPCLHCSIEKTPVGKLNLAGLQLSYDLFENTQHLPKFIDSVDICAPDNFYKLVGCTKDSTDKYTDLIVAKLIPEDVEDERNYELFFEYLVNEEKFAILRLPCKIFKAFYILPLPKENEPPFFMPIANRLNLEYAPREDNNLLGLLVRKPPREEGEISEKEEIPVSDKEGSPSKAQLFSPVSLESDPFSPESPLMSSKKPTSSKGTSKSYDFIPRTPGPKNRYDSYIGRSTEEIPFLTDAIDMIQNKAGPSKKEGTKKALSTPFDKNLEQISSESENELDFVTQESSNRKRSRSIAIEHTQNKVRASSSSSFFSVSRDKSKLSTSLTTTIERVSPEKPKSVSNSSYTVQTCESKKKVIPPEVIDVNDSSNSDPDADFFPPTSNTMLAGYFSTNLGSFEFKYHVISSNRKNVLQYLPKSLETKGRANTNETEVFLTGEMLRPEKKVIAFQLLPNDSSESKRNFDNYVAHLHSRTRYGLLNYKSDTYRAYVFPCVKGHAILKAFEICNLKPSFARTYELYGIIIKKSGPNKPKSLEIQAKSRHRSTSSLTSIETPSPTSSLPLQVPASSSSRDNVQQKESSFETESSDYQEVVENNDLKNFPGLESKKLVEVINESVDNHCKLTANLTTMIHKATDGQAQEAKVDAYEECRRQLQTIMEDEEREFQKRKKAYTVALDILTTLYNSLSDSNN</sequence>